<dbReference type="Proteomes" id="UP000694925">
    <property type="component" value="Unplaced"/>
</dbReference>
<dbReference type="KEGG" id="ccal:108629231"/>
<evidence type="ECO:0000313" key="3">
    <source>
        <dbReference type="RefSeq" id="XP_017887274.1"/>
    </source>
</evidence>
<evidence type="ECO:0000256" key="1">
    <source>
        <dbReference type="SAM" id="MobiDB-lite"/>
    </source>
</evidence>
<dbReference type="GeneID" id="108629231"/>
<proteinExistence type="predicted"/>
<reference evidence="3" key="1">
    <citation type="submission" date="2025-08" db="UniProtKB">
        <authorList>
            <consortium name="RefSeq"/>
        </authorList>
    </citation>
    <scope>IDENTIFICATION</scope>
    <source>
        <tissue evidence="3">Whole body</tissue>
    </source>
</reference>
<organism evidence="2 3">
    <name type="scientific">Ceratina calcarata</name>
    <dbReference type="NCBI Taxonomy" id="156304"/>
    <lineage>
        <taxon>Eukaryota</taxon>
        <taxon>Metazoa</taxon>
        <taxon>Ecdysozoa</taxon>
        <taxon>Arthropoda</taxon>
        <taxon>Hexapoda</taxon>
        <taxon>Insecta</taxon>
        <taxon>Pterygota</taxon>
        <taxon>Neoptera</taxon>
        <taxon>Endopterygota</taxon>
        <taxon>Hymenoptera</taxon>
        <taxon>Apocrita</taxon>
        <taxon>Aculeata</taxon>
        <taxon>Apoidea</taxon>
        <taxon>Anthophila</taxon>
        <taxon>Apidae</taxon>
        <taxon>Ceratina</taxon>
        <taxon>Zadontomerus</taxon>
    </lineage>
</organism>
<protein>
    <submittedName>
        <fullName evidence="3">Uncharacterized protein LOC108629231</fullName>
    </submittedName>
</protein>
<dbReference type="PANTHER" id="PTHR47331:SF5">
    <property type="entry name" value="RIBONUCLEASE H"/>
    <property type="match status" value="1"/>
</dbReference>
<name>A0AAJ7J8B1_9HYME</name>
<feature type="non-terminal residue" evidence="3">
    <location>
        <position position="1"/>
    </location>
</feature>
<feature type="compositionally biased region" description="Polar residues" evidence="1">
    <location>
        <begin position="215"/>
        <end position="225"/>
    </location>
</feature>
<feature type="region of interest" description="Disordered" evidence="1">
    <location>
        <begin position="195"/>
        <end position="225"/>
    </location>
</feature>
<accession>A0AAJ7J8B1</accession>
<dbReference type="InterPro" id="IPR005312">
    <property type="entry name" value="DUF1759"/>
</dbReference>
<dbReference type="AlphaFoldDB" id="A0AAJ7J8B1"/>
<dbReference type="PANTHER" id="PTHR47331">
    <property type="entry name" value="PHD-TYPE DOMAIN-CONTAINING PROTEIN"/>
    <property type="match status" value="1"/>
</dbReference>
<gene>
    <name evidence="3" type="primary">LOC108629231</name>
</gene>
<dbReference type="RefSeq" id="XP_017887274.1">
    <property type="nucleotide sequence ID" value="XM_018031785.1"/>
</dbReference>
<dbReference type="Pfam" id="PF03564">
    <property type="entry name" value="DUF1759"/>
    <property type="match status" value="1"/>
</dbReference>
<feature type="compositionally biased region" description="Low complexity" evidence="1">
    <location>
        <begin position="195"/>
        <end position="214"/>
    </location>
</feature>
<sequence>QNYIVAWDLLQKRCNKPRLIIQSHLKLLLELPEINRDSASNLRTIAQQAQMHVNALRVAKQPVEHWDAILIYLIVRKLDKNTRRAWERTLENDEMPTFEKLIEFINKQARGDDVDDSTYSSIQDKRIRPKPNKRVQNYMATTVRERFDEVRKRRLYLKCFRNNHTSYSCSSKNCRKCGQKHNTLLHFENSISNTNSAENNAPSSSSNISLTVSSNDTNSTPVNNETTKNVLTVTNDSEILLGTARVKILDKWDNEHTCRVLLDGGSQAHFITDKLLDRLQLDKENLKLCDIELADPDFDKPAEIDLLLGCDVFYKLITSGRINLCNDKIVLQSTKLGWIVTGEVEFLDLNKQTACFFTQSLDDQLSRFWEVEEISNKKPLSLEETICEEHFTKNTYRDSSGRFVVRLPFNDKRHLLGQSREIALRQFLSLERKLLRDNNLLDQYTKFLEEYEDLGHMSVIQNEEVDKGIYLPHYCVFKESSITTKIRVVFDA</sequence>
<evidence type="ECO:0000313" key="2">
    <source>
        <dbReference type="Proteomes" id="UP000694925"/>
    </source>
</evidence>
<keyword evidence="2" id="KW-1185">Reference proteome</keyword>